<comment type="caution">
    <text evidence="2">The sequence shown here is derived from an EMBL/GenBank/DDBJ whole genome shotgun (WGS) entry which is preliminary data.</text>
</comment>
<proteinExistence type="predicted"/>
<sequence>MPVTIALSGMDSATETALRAAFASANRQLGDTCALVSEPESRLVIVDMDSMYGPMSWLRLHAAGKQVIGLTSAPRVQTHFRLGRPFDEAALVVLLREIADSEGIPLGGTAAAAPRQADDAARITPAPAAPAPAPAQAQATRPAESAPSATAVEAAPVHVPTQGDREKAGDDAPAVATPANGAWAALVPSVPSDAGLPVETAVDAQLADELPLVDWLAGRALRGRRRYRTDTGPTLLIDLDAQLYHGPTTLKPMTPYFQGLVAREALESLDDAQWARDTAAAGPAQPLLRLRWLGALLAGDGSLAPGHDPDARYVLNKWPQTEREYPRHFRIATAMMKGPATLEEVIAASGLPADEVYRFVNASLATGYAEPVIDVPEDATDAQKSSGFFSRLRRR</sequence>
<feature type="region of interest" description="Disordered" evidence="1">
    <location>
        <begin position="125"/>
        <end position="154"/>
    </location>
</feature>
<evidence type="ECO:0000313" key="2">
    <source>
        <dbReference type="EMBL" id="NYZ62705.1"/>
    </source>
</evidence>
<keyword evidence="3" id="KW-1185">Reference proteome</keyword>
<gene>
    <name evidence="2" type="ORF">H0E82_07985</name>
</gene>
<reference evidence="2 3" key="1">
    <citation type="submission" date="2020-07" db="EMBL/GenBank/DDBJ databases">
        <title>isolation of Luteimonas sp. SJ-16.</title>
        <authorList>
            <person name="Huang X.-X."/>
            <person name="Xu L."/>
            <person name="Sun J.-Q."/>
        </authorList>
    </citation>
    <scope>NUCLEOTIDE SEQUENCE [LARGE SCALE GENOMIC DNA]</scope>
    <source>
        <strain evidence="2 3">SJ-16</strain>
    </source>
</reference>
<dbReference type="EMBL" id="JACCJZ010000015">
    <property type="protein sequence ID" value="NYZ62705.1"/>
    <property type="molecule type" value="Genomic_DNA"/>
</dbReference>
<evidence type="ECO:0000256" key="1">
    <source>
        <dbReference type="SAM" id="MobiDB-lite"/>
    </source>
</evidence>
<dbReference type="AlphaFoldDB" id="A0A7Z0TY99"/>
<feature type="compositionally biased region" description="Low complexity" evidence="1">
    <location>
        <begin position="134"/>
        <end position="143"/>
    </location>
</feature>
<evidence type="ECO:0000313" key="3">
    <source>
        <dbReference type="Proteomes" id="UP000589896"/>
    </source>
</evidence>
<protein>
    <submittedName>
        <fullName evidence="2">Uncharacterized protein</fullName>
    </submittedName>
</protein>
<dbReference type="RefSeq" id="WP_180544939.1">
    <property type="nucleotide sequence ID" value="NZ_JACCJZ010000015.1"/>
</dbReference>
<accession>A0A7Z0TY99</accession>
<name>A0A7Z0TY99_9GAMM</name>
<organism evidence="2 3">
    <name type="scientific">Luteimonas deserti</name>
    <dbReference type="NCBI Taxonomy" id="2752306"/>
    <lineage>
        <taxon>Bacteria</taxon>
        <taxon>Pseudomonadati</taxon>
        <taxon>Pseudomonadota</taxon>
        <taxon>Gammaproteobacteria</taxon>
        <taxon>Lysobacterales</taxon>
        <taxon>Lysobacteraceae</taxon>
        <taxon>Luteimonas</taxon>
    </lineage>
</organism>
<dbReference type="Proteomes" id="UP000589896">
    <property type="component" value="Unassembled WGS sequence"/>
</dbReference>